<sequence>ISLGFGNSARRNNQVSGIVVNVTLTLICYSSHGGAGDRNKRGQSLAFVSVLVPARHRLALGFLIPGFSKSPLDQTRGDPMFL</sequence>
<feature type="non-terminal residue" evidence="1">
    <location>
        <position position="1"/>
    </location>
</feature>
<keyword evidence="2" id="KW-1185">Reference proteome</keyword>
<reference evidence="1 2" key="1">
    <citation type="submission" date="2023-03" db="EMBL/GenBank/DDBJ databases">
        <title>Genome insight into feeding habits of ladybird beetles.</title>
        <authorList>
            <person name="Li H.-S."/>
            <person name="Huang Y.-H."/>
            <person name="Pang H."/>
        </authorList>
    </citation>
    <scope>NUCLEOTIDE SEQUENCE [LARGE SCALE GENOMIC DNA]</scope>
    <source>
        <strain evidence="1">SYSU_2023b</strain>
        <tissue evidence="1">Whole body</tissue>
    </source>
</reference>
<protein>
    <submittedName>
        <fullName evidence="1">Uncharacterized protein</fullName>
    </submittedName>
</protein>
<dbReference type="Proteomes" id="UP001431783">
    <property type="component" value="Unassembled WGS sequence"/>
</dbReference>
<dbReference type="AlphaFoldDB" id="A0AAW1TP46"/>
<name>A0AAW1TP46_9CUCU</name>
<proteinExistence type="predicted"/>
<comment type="caution">
    <text evidence="1">The sequence shown here is derived from an EMBL/GenBank/DDBJ whole genome shotgun (WGS) entry which is preliminary data.</text>
</comment>
<gene>
    <name evidence="1" type="ORF">WA026_003296</name>
</gene>
<organism evidence="1 2">
    <name type="scientific">Henosepilachna vigintioctopunctata</name>
    <dbReference type="NCBI Taxonomy" id="420089"/>
    <lineage>
        <taxon>Eukaryota</taxon>
        <taxon>Metazoa</taxon>
        <taxon>Ecdysozoa</taxon>
        <taxon>Arthropoda</taxon>
        <taxon>Hexapoda</taxon>
        <taxon>Insecta</taxon>
        <taxon>Pterygota</taxon>
        <taxon>Neoptera</taxon>
        <taxon>Endopterygota</taxon>
        <taxon>Coleoptera</taxon>
        <taxon>Polyphaga</taxon>
        <taxon>Cucujiformia</taxon>
        <taxon>Coccinelloidea</taxon>
        <taxon>Coccinellidae</taxon>
        <taxon>Epilachninae</taxon>
        <taxon>Epilachnini</taxon>
        <taxon>Henosepilachna</taxon>
    </lineage>
</organism>
<dbReference type="EMBL" id="JARQZJ010000001">
    <property type="protein sequence ID" value="KAK9869540.1"/>
    <property type="molecule type" value="Genomic_DNA"/>
</dbReference>
<evidence type="ECO:0000313" key="1">
    <source>
        <dbReference type="EMBL" id="KAK9869540.1"/>
    </source>
</evidence>
<accession>A0AAW1TP46</accession>
<evidence type="ECO:0000313" key="2">
    <source>
        <dbReference type="Proteomes" id="UP001431783"/>
    </source>
</evidence>